<feature type="transmembrane region" description="Helical" evidence="5">
    <location>
        <begin position="133"/>
        <end position="153"/>
    </location>
</feature>
<reference evidence="6 7" key="1">
    <citation type="submission" date="2019-09" db="EMBL/GenBank/DDBJ databases">
        <title>Pararcticibacter amylolyticus gen. nov., sp. nov., isolated from a rottenly hemp rope, and reclassification of Pedobacter tournemirensis as Pararcticibacter tournemirensis comb. nov.</title>
        <authorList>
            <person name="Cai Y."/>
        </authorList>
    </citation>
    <scope>NUCLEOTIDE SEQUENCE [LARGE SCALE GENOMIC DNA]</scope>
    <source>
        <strain evidence="6 7">TF5-37.2-LB10</strain>
    </source>
</reference>
<evidence type="ECO:0000256" key="5">
    <source>
        <dbReference type="SAM" id="Phobius"/>
    </source>
</evidence>
<dbReference type="GO" id="GO:0016020">
    <property type="term" value="C:membrane"/>
    <property type="evidence" value="ECO:0007669"/>
    <property type="project" value="UniProtKB-SubCell"/>
</dbReference>
<keyword evidence="4 5" id="KW-0472">Membrane</keyword>
<proteinExistence type="predicted"/>
<dbReference type="OrthoDB" id="9806937at2"/>
<feature type="transmembrane region" description="Helical" evidence="5">
    <location>
        <begin position="342"/>
        <end position="359"/>
    </location>
</feature>
<keyword evidence="2 5" id="KW-0812">Transmembrane</keyword>
<dbReference type="PANTHER" id="PTHR11785">
    <property type="entry name" value="AMINO ACID TRANSPORTER"/>
    <property type="match status" value="1"/>
</dbReference>
<feature type="transmembrane region" description="Helical" evidence="5">
    <location>
        <begin position="404"/>
        <end position="423"/>
    </location>
</feature>
<feature type="transmembrane region" description="Helical" evidence="5">
    <location>
        <begin position="371"/>
        <end position="392"/>
    </location>
</feature>
<keyword evidence="3 5" id="KW-1133">Transmembrane helix</keyword>
<comment type="subcellular location">
    <subcellularLocation>
        <location evidence="1">Membrane</location>
        <topology evidence="1">Multi-pass membrane protein</topology>
    </subcellularLocation>
</comment>
<accession>A0A5M9H9J3</accession>
<protein>
    <submittedName>
        <fullName evidence="6">Amino acid permease</fullName>
    </submittedName>
</protein>
<organism evidence="6 7">
    <name type="scientific">Arcticibacter tournemirensis</name>
    <dbReference type="NCBI Taxonomy" id="699437"/>
    <lineage>
        <taxon>Bacteria</taxon>
        <taxon>Pseudomonadati</taxon>
        <taxon>Bacteroidota</taxon>
        <taxon>Sphingobacteriia</taxon>
        <taxon>Sphingobacteriales</taxon>
        <taxon>Sphingobacteriaceae</taxon>
        <taxon>Arcticibacter</taxon>
    </lineage>
</organism>
<feature type="transmembrane region" description="Helical" evidence="5">
    <location>
        <begin position="283"/>
        <end position="303"/>
    </location>
</feature>
<evidence type="ECO:0000256" key="1">
    <source>
        <dbReference type="ARBA" id="ARBA00004141"/>
    </source>
</evidence>
<dbReference type="Pfam" id="PF13520">
    <property type="entry name" value="AA_permease_2"/>
    <property type="match status" value="1"/>
</dbReference>
<dbReference type="RefSeq" id="WP_141815618.1">
    <property type="nucleotide sequence ID" value="NZ_VFPL01000001.1"/>
</dbReference>
<sequence length="462" mass="50336">MENNNQPFQEKTELQRQLGLPETLSIVINRIIGSGIFRTPAPIMLITASVSMFYGVWVLGGVATILGALCYAELVAMMPKAGGPYVFLKAAFPPVVTFLRGWAMFFVSETGAIAAVALFFSENAVSLFHTGPAKYPVALIAIAVVFMLTLFNSYGIKLSGTLQNIFGLAKIAILVLIVATAFSSGINTANFSSEAATAGPSGWAAVIAIFTAMRYSFFAYSGWEGATYVAEEVKNPSRNLPLSLFGGIGIVMLLYLLINSAYINLLGPAKMGTSTSVAVDSMQIAIGSAGALFVIIAIMVNTFSNVNTQIFVKSRTWFAMSRDQLFFRPLSKVHPRYKTPNYSLYAQAVWASVLILFSTTAKSNYEAVIDYFSFTSSVFNVLTFASVFVLRMKYPDIARPYKTFGYPITLIIVILIQLTFMIVTLITAFIPSLLGIALTATGLIYYKFYVPEESKQLKSSMS</sequence>
<evidence type="ECO:0000256" key="3">
    <source>
        <dbReference type="ARBA" id="ARBA00022989"/>
    </source>
</evidence>
<dbReference type="EMBL" id="VWNE01000011">
    <property type="protein sequence ID" value="KAA8483583.1"/>
    <property type="molecule type" value="Genomic_DNA"/>
</dbReference>
<evidence type="ECO:0000256" key="2">
    <source>
        <dbReference type="ARBA" id="ARBA00022692"/>
    </source>
</evidence>
<dbReference type="Gene3D" id="1.20.1740.10">
    <property type="entry name" value="Amino acid/polyamine transporter I"/>
    <property type="match status" value="1"/>
</dbReference>
<dbReference type="AlphaFoldDB" id="A0A5M9H9J3"/>
<keyword evidence="7" id="KW-1185">Reference proteome</keyword>
<name>A0A5M9H9J3_9SPHI</name>
<dbReference type="PANTHER" id="PTHR11785:SF512">
    <property type="entry name" value="SOBREMESA, ISOFORM B"/>
    <property type="match status" value="1"/>
</dbReference>
<evidence type="ECO:0000313" key="7">
    <source>
        <dbReference type="Proteomes" id="UP000322918"/>
    </source>
</evidence>
<feature type="transmembrane region" description="Helical" evidence="5">
    <location>
        <begin position="429"/>
        <end position="448"/>
    </location>
</feature>
<evidence type="ECO:0000313" key="6">
    <source>
        <dbReference type="EMBL" id="KAA8483583.1"/>
    </source>
</evidence>
<comment type="caution">
    <text evidence="6">The sequence shown here is derived from an EMBL/GenBank/DDBJ whole genome shotgun (WGS) entry which is preliminary data.</text>
</comment>
<feature type="transmembrane region" description="Helical" evidence="5">
    <location>
        <begin position="203"/>
        <end position="223"/>
    </location>
</feature>
<evidence type="ECO:0000256" key="4">
    <source>
        <dbReference type="ARBA" id="ARBA00023136"/>
    </source>
</evidence>
<dbReference type="InterPro" id="IPR050598">
    <property type="entry name" value="AminoAcid_Transporter"/>
</dbReference>
<dbReference type="PIRSF" id="PIRSF006060">
    <property type="entry name" value="AA_transporter"/>
    <property type="match status" value="1"/>
</dbReference>
<feature type="transmembrane region" description="Helical" evidence="5">
    <location>
        <begin position="165"/>
        <end position="183"/>
    </location>
</feature>
<dbReference type="GO" id="GO:0015179">
    <property type="term" value="F:L-amino acid transmembrane transporter activity"/>
    <property type="evidence" value="ECO:0007669"/>
    <property type="project" value="TreeGrafter"/>
</dbReference>
<dbReference type="InterPro" id="IPR002293">
    <property type="entry name" value="AA/rel_permease1"/>
</dbReference>
<dbReference type="Proteomes" id="UP000322918">
    <property type="component" value="Unassembled WGS sequence"/>
</dbReference>
<gene>
    <name evidence="6" type="ORF">F1649_08395</name>
</gene>
<feature type="transmembrane region" description="Helical" evidence="5">
    <location>
        <begin position="54"/>
        <end position="76"/>
    </location>
</feature>
<feature type="transmembrane region" description="Helical" evidence="5">
    <location>
        <begin position="97"/>
        <end position="121"/>
    </location>
</feature>
<feature type="transmembrane region" description="Helical" evidence="5">
    <location>
        <begin position="244"/>
        <end position="263"/>
    </location>
</feature>